<dbReference type="Proteomes" id="UP001583193">
    <property type="component" value="Unassembled WGS sequence"/>
</dbReference>
<name>A0ABR3X5P6_9EURO</name>
<proteinExistence type="predicted"/>
<accession>A0ABR3X5P6</accession>
<dbReference type="EMBL" id="JAVDPF010000028">
    <property type="protein sequence ID" value="KAL1871233.1"/>
    <property type="molecule type" value="Genomic_DNA"/>
</dbReference>
<reference evidence="1 2" key="1">
    <citation type="journal article" date="2024" name="IMA Fungus">
        <title>IMA Genome - F19 : A genome assembly and annotation guide to empower mycologists, including annotated draft genome sequences of Ceratocystis pirilliformis, Diaporthe australafricana, Fusarium ophioides, Paecilomyces lecythidis, and Sporothrix stenoceras.</title>
        <authorList>
            <person name="Aylward J."/>
            <person name="Wilson A.M."/>
            <person name="Visagie C.M."/>
            <person name="Spraker J."/>
            <person name="Barnes I."/>
            <person name="Buitendag C."/>
            <person name="Ceriani C."/>
            <person name="Del Mar Angel L."/>
            <person name="du Plessis D."/>
            <person name="Fuchs T."/>
            <person name="Gasser K."/>
            <person name="Kramer D."/>
            <person name="Li W."/>
            <person name="Munsamy K."/>
            <person name="Piso A."/>
            <person name="Price J.L."/>
            <person name="Sonnekus B."/>
            <person name="Thomas C."/>
            <person name="van der Nest A."/>
            <person name="van Dijk A."/>
            <person name="van Heerden A."/>
            <person name="van Vuuren N."/>
            <person name="Yilmaz N."/>
            <person name="Duong T.A."/>
            <person name="van der Merwe N.A."/>
            <person name="Wingfield M.J."/>
            <person name="Wingfield B.D."/>
        </authorList>
    </citation>
    <scope>NUCLEOTIDE SEQUENCE [LARGE SCALE GENOMIC DNA]</scope>
    <source>
        <strain evidence="1 2">CMW 18167</strain>
    </source>
</reference>
<gene>
    <name evidence="1" type="ORF">Plec18167_007167</name>
</gene>
<evidence type="ECO:0000313" key="1">
    <source>
        <dbReference type="EMBL" id="KAL1871233.1"/>
    </source>
</evidence>
<organism evidence="1 2">
    <name type="scientific">Paecilomyces lecythidis</name>
    <dbReference type="NCBI Taxonomy" id="3004212"/>
    <lineage>
        <taxon>Eukaryota</taxon>
        <taxon>Fungi</taxon>
        <taxon>Dikarya</taxon>
        <taxon>Ascomycota</taxon>
        <taxon>Pezizomycotina</taxon>
        <taxon>Eurotiomycetes</taxon>
        <taxon>Eurotiomycetidae</taxon>
        <taxon>Eurotiales</taxon>
        <taxon>Thermoascaceae</taxon>
        <taxon>Paecilomyces</taxon>
    </lineage>
</organism>
<sequence>MSLSSSAARNLESKRTPSMPFCHNEADVIEKNMLNDGFRSWGLVTYRCTYKSDSDWEEFMRRFLYRIKKTLESYDGLDMLDSFVPPVMDDEIRFDGVTPSIVRDYFNQWAHTACEIEQGISFDHAQRAAAARYKFCIMVDEEALQSVLDIPLEDINGYNKTGFVILVNGRWKPEFLSEKELEGYISPPPENNFEPVKGCTLEDVGWMKVLYDRAQIVTSSFMRNGPEWEAQYRRSPEITFNF</sequence>
<protein>
    <submittedName>
        <fullName evidence="1">Uncharacterized protein</fullName>
    </submittedName>
</protein>
<comment type="caution">
    <text evidence="1">The sequence shown here is derived from an EMBL/GenBank/DDBJ whole genome shotgun (WGS) entry which is preliminary data.</text>
</comment>
<evidence type="ECO:0000313" key="2">
    <source>
        <dbReference type="Proteomes" id="UP001583193"/>
    </source>
</evidence>
<keyword evidence="2" id="KW-1185">Reference proteome</keyword>